<accession>A0ABN7V932</accession>
<sequence>GVVGDRRNGMDYGDGIVGGEKRNKNMGKYSKKRDGSSSKQFTDAEKLKDNFFANSERRRKAGDKAQGGSHNLREDCETLAVFFNSTASIVDDVEQIKLSANEDIFNQKKQALISKIQGLISQCQVSSAWSVANKLQRQLKEVQNLEPKHQKELLKLETEAKQAENEYKENKAKADQETDPDKKAQFMLLANRAAKKAEDIKRRVKANPLADLSRFSNLDELEILIGGNVPQNPPFGKQRGNTNNGNGGGRGQVPNPLEDPQSFFDQYKLQIFVVVALIEETQIITNSEMNNYKKKQQQQLIIILLLCATGYYFMIYLPEEENKKQERQKSQQNTDRIVKSKSASLISQYQKLAGLFTDGDRNPKFYFSRAAPYRIYFPPALREYYEKGKESGDDKFRDKLFMLEEEEELILSDEINA</sequence>
<keyword evidence="1" id="KW-0175">Coiled coil</keyword>
<keyword evidence="3" id="KW-0472">Membrane</keyword>
<feature type="transmembrane region" description="Helical" evidence="3">
    <location>
        <begin position="300"/>
        <end position="317"/>
    </location>
</feature>
<evidence type="ECO:0000313" key="5">
    <source>
        <dbReference type="Proteomes" id="UP000789901"/>
    </source>
</evidence>
<feature type="coiled-coil region" evidence="1">
    <location>
        <begin position="132"/>
        <end position="177"/>
    </location>
</feature>
<evidence type="ECO:0000313" key="4">
    <source>
        <dbReference type="EMBL" id="CAG8745747.1"/>
    </source>
</evidence>
<gene>
    <name evidence="4" type="ORF">GMARGA_LOCUS15851</name>
</gene>
<proteinExistence type="predicted"/>
<keyword evidence="3" id="KW-1133">Transmembrane helix</keyword>
<name>A0ABN7V932_GIGMA</name>
<feature type="region of interest" description="Disordered" evidence="2">
    <location>
        <begin position="1"/>
        <end position="70"/>
    </location>
</feature>
<feature type="region of interest" description="Disordered" evidence="2">
    <location>
        <begin position="229"/>
        <end position="259"/>
    </location>
</feature>
<feature type="compositionally biased region" description="Basic and acidic residues" evidence="2">
    <location>
        <begin position="32"/>
        <end position="49"/>
    </location>
</feature>
<organism evidence="4 5">
    <name type="scientific">Gigaspora margarita</name>
    <dbReference type="NCBI Taxonomy" id="4874"/>
    <lineage>
        <taxon>Eukaryota</taxon>
        <taxon>Fungi</taxon>
        <taxon>Fungi incertae sedis</taxon>
        <taxon>Mucoromycota</taxon>
        <taxon>Glomeromycotina</taxon>
        <taxon>Glomeromycetes</taxon>
        <taxon>Diversisporales</taxon>
        <taxon>Gigasporaceae</taxon>
        <taxon>Gigaspora</taxon>
    </lineage>
</organism>
<protein>
    <submittedName>
        <fullName evidence="4">45327_t:CDS:1</fullName>
    </submittedName>
</protein>
<comment type="caution">
    <text evidence="4">The sequence shown here is derived from an EMBL/GenBank/DDBJ whole genome shotgun (WGS) entry which is preliminary data.</text>
</comment>
<feature type="non-terminal residue" evidence="4">
    <location>
        <position position="1"/>
    </location>
</feature>
<evidence type="ECO:0000256" key="2">
    <source>
        <dbReference type="SAM" id="MobiDB-lite"/>
    </source>
</evidence>
<dbReference type="Proteomes" id="UP000789901">
    <property type="component" value="Unassembled WGS sequence"/>
</dbReference>
<dbReference type="EMBL" id="CAJVQB010011172">
    <property type="protein sequence ID" value="CAG8745747.1"/>
    <property type="molecule type" value="Genomic_DNA"/>
</dbReference>
<keyword evidence="3" id="KW-0812">Transmembrane</keyword>
<reference evidence="4 5" key="1">
    <citation type="submission" date="2021-06" db="EMBL/GenBank/DDBJ databases">
        <authorList>
            <person name="Kallberg Y."/>
            <person name="Tangrot J."/>
            <person name="Rosling A."/>
        </authorList>
    </citation>
    <scope>NUCLEOTIDE SEQUENCE [LARGE SCALE GENOMIC DNA]</scope>
    <source>
        <strain evidence="4 5">120-4 pot B 10/14</strain>
    </source>
</reference>
<evidence type="ECO:0000256" key="3">
    <source>
        <dbReference type="SAM" id="Phobius"/>
    </source>
</evidence>
<evidence type="ECO:0000256" key="1">
    <source>
        <dbReference type="SAM" id="Coils"/>
    </source>
</evidence>
<keyword evidence="5" id="KW-1185">Reference proteome</keyword>